<dbReference type="PANTHER" id="PTHR23420:SF0">
    <property type="entry name" value="ADENOSYLHOMOCYSTEINASE"/>
    <property type="match status" value="1"/>
</dbReference>
<dbReference type="InterPro" id="IPR036291">
    <property type="entry name" value="NAD(P)-bd_dom_sf"/>
</dbReference>
<keyword evidence="6" id="KW-0378">Hydrolase</keyword>
<dbReference type="InterPro" id="IPR000043">
    <property type="entry name" value="Adenosylhomocysteinase-like"/>
</dbReference>
<dbReference type="EC" id="3.3.1.1" evidence="6"/>
<dbReference type="SMART" id="SM00997">
    <property type="entry name" value="AdoHcyase_NAD"/>
    <property type="match status" value="1"/>
</dbReference>
<name>A0ABX5SNW6_9MICO</name>
<keyword evidence="3" id="KW-0554">One-carbon metabolism</keyword>
<dbReference type="Pfam" id="PF05221">
    <property type="entry name" value="AdoHcyase"/>
    <property type="match status" value="1"/>
</dbReference>
<evidence type="ECO:0000313" key="6">
    <source>
        <dbReference type="EMBL" id="QBR87497.1"/>
    </source>
</evidence>
<dbReference type="SUPFAM" id="SSF51735">
    <property type="entry name" value="NAD(P)-binding Rossmann-fold domains"/>
    <property type="match status" value="1"/>
</dbReference>
<evidence type="ECO:0000313" key="7">
    <source>
        <dbReference type="Proteomes" id="UP000295748"/>
    </source>
</evidence>
<dbReference type="Gene3D" id="3.40.50.1480">
    <property type="entry name" value="Adenosylhomocysteinase-like"/>
    <property type="match status" value="1"/>
</dbReference>
<dbReference type="GO" id="GO:0016787">
    <property type="term" value="F:hydrolase activity"/>
    <property type="evidence" value="ECO:0007669"/>
    <property type="project" value="UniProtKB-KW"/>
</dbReference>
<keyword evidence="4" id="KW-0520">NAD</keyword>
<dbReference type="Pfam" id="PF00670">
    <property type="entry name" value="AdoHcyase_NAD"/>
    <property type="match status" value="1"/>
</dbReference>
<proteinExistence type="inferred from homology"/>
<evidence type="ECO:0000259" key="5">
    <source>
        <dbReference type="SMART" id="SM00997"/>
    </source>
</evidence>
<feature type="domain" description="S-adenosyl-L-homocysteine hydrolase NAD binding" evidence="5">
    <location>
        <begin position="175"/>
        <end position="342"/>
    </location>
</feature>
<sequence>MTPQPRLAPSGNPDIDWAERNMPLLRQSVATRAHNFRGVHVGICLHTEPKTAVLVRWLLHYGARVTITGNLGTTVSSVAQTLSELGATVIGHRSDDHEKHQRNVDQVLAAEPDLVMDNGGELITRLACGAPRSDTFVGATEETTTGGLRIRELDVQPDFPVIVINDSSLKLTVENEYGVGQSVVQGFMNATNSMVPGARATVVGYGPCGKGTADTLRALGAIVSVVERNPFRALEAIMRGHMVGTLDDLLPQAELLFLATGARDVIAEDQFARLRDGAIIIGVGHEGAELDIETLRRATRGESALGSSAADQAPRVVYTFPDGREVVVLHGMNMINLTAAGGNPIQAMDLGLALQACSLAAIVGGAATWVGAGPVPSDIDDELATTLVDMLSRKNVDAPRAAESVR</sequence>
<evidence type="ECO:0000256" key="3">
    <source>
        <dbReference type="ARBA" id="ARBA00022563"/>
    </source>
</evidence>
<keyword evidence="7" id="KW-1185">Reference proteome</keyword>
<reference evidence="6 7" key="1">
    <citation type="submission" date="2019-03" db="EMBL/GenBank/DDBJ databases">
        <authorList>
            <person name="Dong K."/>
        </authorList>
    </citation>
    <scope>NUCLEOTIDE SEQUENCE [LARGE SCALE GENOMIC DNA]</scope>
    <source>
        <strain evidence="7">dk512</strain>
    </source>
</reference>
<dbReference type="EMBL" id="CP038266">
    <property type="protein sequence ID" value="QBR87497.1"/>
    <property type="molecule type" value="Genomic_DNA"/>
</dbReference>
<evidence type="ECO:0000256" key="2">
    <source>
        <dbReference type="ARBA" id="ARBA00007122"/>
    </source>
</evidence>
<evidence type="ECO:0000256" key="4">
    <source>
        <dbReference type="ARBA" id="ARBA00023027"/>
    </source>
</evidence>
<protein>
    <submittedName>
        <fullName evidence="6">Adenosylhomocysteinase</fullName>
        <ecNumber evidence="6">3.3.1.1</ecNumber>
    </submittedName>
</protein>
<dbReference type="SUPFAM" id="SSF52283">
    <property type="entry name" value="Formate/glycerate dehydrogenase catalytic domain-like"/>
    <property type="match status" value="1"/>
</dbReference>
<dbReference type="InterPro" id="IPR015878">
    <property type="entry name" value="Ado_hCys_hydrolase_NAD-bd"/>
</dbReference>
<accession>A0ABX5SNW6</accession>
<gene>
    <name evidence="6" type="ORF">E4K62_01570</name>
</gene>
<dbReference type="Gene3D" id="3.40.50.720">
    <property type="entry name" value="NAD(P)-binding Rossmann-like Domain"/>
    <property type="match status" value="1"/>
</dbReference>
<dbReference type="SMART" id="SM00996">
    <property type="entry name" value="AdoHcyase"/>
    <property type="match status" value="1"/>
</dbReference>
<comment type="cofactor">
    <cofactor evidence="1">
        <name>NAD(+)</name>
        <dbReference type="ChEBI" id="CHEBI:57540"/>
    </cofactor>
</comment>
<dbReference type="Proteomes" id="UP000295748">
    <property type="component" value="Chromosome"/>
</dbReference>
<evidence type="ECO:0000256" key="1">
    <source>
        <dbReference type="ARBA" id="ARBA00001911"/>
    </source>
</evidence>
<comment type="similarity">
    <text evidence="2">Belongs to the adenosylhomocysteinase family.</text>
</comment>
<dbReference type="RefSeq" id="WP_135062916.1">
    <property type="nucleotide sequence ID" value="NZ_CP038266.1"/>
</dbReference>
<organism evidence="6 7">
    <name type="scientific">Microbacterium wangchenii</name>
    <dbReference type="NCBI Taxonomy" id="2541726"/>
    <lineage>
        <taxon>Bacteria</taxon>
        <taxon>Bacillati</taxon>
        <taxon>Actinomycetota</taxon>
        <taxon>Actinomycetes</taxon>
        <taxon>Micrococcales</taxon>
        <taxon>Microbacteriaceae</taxon>
        <taxon>Microbacterium</taxon>
    </lineage>
</organism>
<dbReference type="NCBIfam" id="NF004005">
    <property type="entry name" value="PRK05476.2-3"/>
    <property type="match status" value="1"/>
</dbReference>
<dbReference type="PANTHER" id="PTHR23420">
    <property type="entry name" value="ADENOSYLHOMOCYSTEINASE"/>
    <property type="match status" value="1"/>
</dbReference>
<dbReference type="InterPro" id="IPR042172">
    <property type="entry name" value="Adenosylhomocyst_ase-like_sf"/>
</dbReference>